<dbReference type="InterPro" id="IPR035919">
    <property type="entry name" value="EAL_sf"/>
</dbReference>
<dbReference type="NCBIfam" id="TIGR00254">
    <property type="entry name" value="GGDEF"/>
    <property type="match status" value="1"/>
</dbReference>
<dbReference type="PROSITE" id="PS50883">
    <property type="entry name" value="EAL"/>
    <property type="match status" value="1"/>
</dbReference>
<feature type="domain" description="GGDEF" evidence="2">
    <location>
        <begin position="35"/>
        <end position="172"/>
    </location>
</feature>
<dbReference type="SUPFAM" id="SSF55073">
    <property type="entry name" value="Nucleotide cyclase"/>
    <property type="match status" value="1"/>
</dbReference>
<dbReference type="SUPFAM" id="SSF141868">
    <property type="entry name" value="EAL domain-like"/>
    <property type="match status" value="1"/>
</dbReference>
<dbReference type="InterPro" id="IPR029787">
    <property type="entry name" value="Nucleotide_cyclase"/>
</dbReference>
<dbReference type="Gene3D" id="3.20.20.450">
    <property type="entry name" value="EAL domain"/>
    <property type="match status" value="1"/>
</dbReference>
<proteinExistence type="predicted"/>
<dbReference type="SMART" id="SM00267">
    <property type="entry name" value="GGDEF"/>
    <property type="match status" value="1"/>
</dbReference>
<dbReference type="Gene3D" id="3.30.70.270">
    <property type="match status" value="1"/>
</dbReference>
<dbReference type="CDD" id="cd01949">
    <property type="entry name" value="GGDEF"/>
    <property type="match status" value="1"/>
</dbReference>
<dbReference type="SMART" id="SM00052">
    <property type="entry name" value="EAL"/>
    <property type="match status" value="1"/>
</dbReference>
<comment type="caution">
    <text evidence="3">The sequence shown here is derived from an EMBL/GenBank/DDBJ whole genome shotgun (WGS) entry which is preliminary data.</text>
</comment>
<dbReference type="CDD" id="cd01948">
    <property type="entry name" value="EAL"/>
    <property type="match status" value="1"/>
</dbReference>
<protein>
    <submittedName>
        <fullName evidence="3">Diguanylate cyclase (GGDEF)-like protein</fullName>
    </submittedName>
</protein>
<reference evidence="3 4" key="1">
    <citation type="submission" date="2021-03" db="EMBL/GenBank/DDBJ databases">
        <title>Genomic Encyclopedia of Type Strains, Phase IV (KMG-IV): sequencing the most valuable type-strain genomes for metagenomic binning, comparative biology and taxonomic classification.</title>
        <authorList>
            <person name="Goeker M."/>
        </authorList>
    </citation>
    <scope>NUCLEOTIDE SEQUENCE [LARGE SCALE GENOMIC DNA]</scope>
    <source>
        <strain evidence="3 4">DSM 27512</strain>
    </source>
</reference>
<dbReference type="InterPro" id="IPR043128">
    <property type="entry name" value="Rev_trsase/Diguanyl_cyclase"/>
</dbReference>
<evidence type="ECO:0000313" key="3">
    <source>
        <dbReference type="EMBL" id="MBP2028146.1"/>
    </source>
</evidence>
<dbReference type="PANTHER" id="PTHR33121:SF70">
    <property type="entry name" value="SIGNALING PROTEIN YKOW"/>
    <property type="match status" value="1"/>
</dbReference>
<dbReference type="Pfam" id="PF00990">
    <property type="entry name" value="GGDEF"/>
    <property type="match status" value="1"/>
</dbReference>
<evidence type="ECO:0000259" key="1">
    <source>
        <dbReference type="PROSITE" id="PS50883"/>
    </source>
</evidence>
<dbReference type="PANTHER" id="PTHR33121">
    <property type="entry name" value="CYCLIC DI-GMP PHOSPHODIESTERASE PDEF"/>
    <property type="match status" value="1"/>
</dbReference>
<evidence type="ECO:0000259" key="2">
    <source>
        <dbReference type="PROSITE" id="PS50887"/>
    </source>
</evidence>
<dbReference type="InterPro" id="IPR050706">
    <property type="entry name" value="Cyclic-di-GMP_PDE-like"/>
</dbReference>
<dbReference type="Proteomes" id="UP001314903">
    <property type="component" value="Unassembled WGS sequence"/>
</dbReference>
<dbReference type="EMBL" id="JAGGLI010000022">
    <property type="protein sequence ID" value="MBP2028146.1"/>
    <property type="molecule type" value="Genomic_DNA"/>
</dbReference>
<keyword evidence="4" id="KW-1185">Reference proteome</keyword>
<dbReference type="InterPro" id="IPR001633">
    <property type="entry name" value="EAL_dom"/>
</dbReference>
<dbReference type="RefSeq" id="WP_209661199.1">
    <property type="nucleotide sequence ID" value="NZ_JAGGLI010000022.1"/>
</dbReference>
<name>A0ABS4KLP4_9FIRM</name>
<dbReference type="PROSITE" id="PS50887">
    <property type="entry name" value="GGDEF"/>
    <property type="match status" value="1"/>
</dbReference>
<dbReference type="Pfam" id="PF00563">
    <property type="entry name" value="EAL"/>
    <property type="match status" value="1"/>
</dbReference>
<feature type="domain" description="EAL" evidence="1">
    <location>
        <begin position="181"/>
        <end position="435"/>
    </location>
</feature>
<sequence>MKNNIEFNIDTLSNKNQIYNSLFEIGRDFDAIDSIRKAFVYLDIDNFRYINSTIGHLRGNLVISKIHEILTNTLLSWKFGKGKAYRVNADEFILIIYDFKNLSWLDRSIGEMLKNIKKDPWFESLGIFVTLSAGISINKVNGSNIYDLLPKADTALYCAKIRGKDRHQFYSDHMSKSVYEEIDMSHKIRTAINANIFEMHYQPIVSTKPGTLVGLEALIRWKDHEEGYIPPARFIPIAEKTGQMKSIEKLVIDSVFLQVKQWIDKKDAPLFVSINLSPEGLVQQHIIPFLEDMKEKYQFPPEKIQFEITETAMIRNEIYVLQTLNCIKQMGFRISLDDFGTGYSSINYLRVLPIDKVKLDKSFLLSIENDPKNQEIVETVIDLCHKLKLEVIAEGVETESQRAYLIDIGCDYIQGYLFSKPLNSEEISKWIAETYFK</sequence>
<gene>
    <name evidence="3" type="ORF">J2Z35_001947</name>
</gene>
<dbReference type="InterPro" id="IPR000160">
    <property type="entry name" value="GGDEF_dom"/>
</dbReference>
<evidence type="ECO:0000313" key="4">
    <source>
        <dbReference type="Proteomes" id="UP001314903"/>
    </source>
</evidence>
<organism evidence="3 4">
    <name type="scientific">Acetoanaerobium pronyense</name>
    <dbReference type="NCBI Taxonomy" id="1482736"/>
    <lineage>
        <taxon>Bacteria</taxon>
        <taxon>Bacillati</taxon>
        <taxon>Bacillota</taxon>
        <taxon>Clostridia</taxon>
        <taxon>Peptostreptococcales</taxon>
        <taxon>Filifactoraceae</taxon>
        <taxon>Acetoanaerobium</taxon>
    </lineage>
</organism>
<accession>A0ABS4KLP4</accession>